<reference evidence="1 2" key="1">
    <citation type="journal article" date="2006" name="Science">
        <title>Phytophthora genome sequences uncover evolutionary origins and mechanisms of pathogenesis.</title>
        <authorList>
            <person name="Tyler B.M."/>
            <person name="Tripathy S."/>
            <person name="Zhang X."/>
            <person name="Dehal P."/>
            <person name="Jiang R.H."/>
            <person name="Aerts A."/>
            <person name="Arredondo F.D."/>
            <person name="Baxter L."/>
            <person name="Bensasson D."/>
            <person name="Beynon J.L."/>
            <person name="Chapman J."/>
            <person name="Damasceno C.M."/>
            <person name="Dorrance A.E."/>
            <person name="Dou D."/>
            <person name="Dickerman A.W."/>
            <person name="Dubchak I.L."/>
            <person name="Garbelotto M."/>
            <person name="Gijzen M."/>
            <person name="Gordon S.G."/>
            <person name="Govers F."/>
            <person name="Grunwald N.J."/>
            <person name="Huang W."/>
            <person name="Ivors K.L."/>
            <person name="Jones R.W."/>
            <person name="Kamoun S."/>
            <person name="Krampis K."/>
            <person name="Lamour K.H."/>
            <person name="Lee M.K."/>
            <person name="McDonald W.H."/>
            <person name="Medina M."/>
            <person name="Meijer H.J."/>
            <person name="Nordberg E.K."/>
            <person name="Maclean D.J."/>
            <person name="Ospina-Giraldo M.D."/>
            <person name="Morris P.F."/>
            <person name="Phuntumart V."/>
            <person name="Putnam N.H."/>
            <person name="Rash S."/>
            <person name="Rose J.K."/>
            <person name="Sakihama Y."/>
            <person name="Salamov A.A."/>
            <person name="Savidor A."/>
            <person name="Scheuring C.F."/>
            <person name="Smith B.M."/>
            <person name="Sobral B.W."/>
            <person name="Terry A."/>
            <person name="Torto-Alalibo T.A."/>
            <person name="Win J."/>
            <person name="Xu Z."/>
            <person name="Zhang H."/>
            <person name="Grigoriev I.V."/>
            <person name="Rokhsar D.S."/>
            <person name="Boore J.L."/>
        </authorList>
    </citation>
    <scope>NUCLEOTIDE SEQUENCE [LARGE SCALE GENOMIC DNA]</scope>
    <source>
        <strain evidence="1 2">P6497</strain>
    </source>
</reference>
<evidence type="ECO:0008006" key="3">
    <source>
        <dbReference type="Google" id="ProtNLM"/>
    </source>
</evidence>
<sequence length="333" mass="36867">MAIVAEERYLSAYLETLLDQQGGLRSNLVPISWKEAAAAELRKLHEARAFNDQIRQEIFRHSALFRSCTTVIPETMPYRAGLNMHSFLHAVTELPQHLQARTRYLDAVCTDAKLDLAKEILLTETKSTRPFTTPTFSWEALGLGSSAFGITSVAVYAIDAASACKTFQAARNAIVNCAVIWPGYSLMSSSVKQLEVLSTKFKIRYDVSEHRFQGGSSGEQVFLKSRDISYGRVGSAGSVLLWDCVDEDALYPLKKTTAVTRSTVGALLVRPERCDDGVERVVCWYICTKIHRMHSTELPPDVKRFSRSSQLGAKVADSMVYEAIKGIAALSTA</sequence>
<dbReference type="SMR" id="G5A064"/>
<proteinExistence type="predicted"/>
<gene>
    <name evidence="1" type="ORF">PHYSODRAFT_318081</name>
</gene>
<dbReference type="AlphaFoldDB" id="G5A064"/>
<dbReference type="EMBL" id="JH159158">
    <property type="protein sequence ID" value="EGZ11307.1"/>
    <property type="molecule type" value="Genomic_DNA"/>
</dbReference>
<organism evidence="1 2">
    <name type="scientific">Phytophthora sojae (strain P6497)</name>
    <name type="common">Soybean stem and root rot agent</name>
    <name type="synonym">Phytophthora megasperma f. sp. glycines</name>
    <dbReference type="NCBI Taxonomy" id="1094619"/>
    <lineage>
        <taxon>Eukaryota</taxon>
        <taxon>Sar</taxon>
        <taxon>Stramenopiles</taxon>
        <taxon>Oomycota</taxon>
        <taxon>Peronosporomycetes</taxon>
        <taxon>Peronosporales</taxon>
        <taxon>Peronosporaceae</taxon>
        <taxon>Phytophthora</taxon>
    </lineage>
</organism>
<accession>G5A064</accession>
<dbReference type="GeneID" id="20644160"/>
<dbReference type="Proteomes" id="UP000002640">
    <property type="component" value="Unassembled WGS sequence"/>
</dbReference>
<protein>
    <recommendedName>
        <fullName evidence="3">START domain-containing protein</fullName>
    </recommendedName>
</protein>
<dbReference type="OMA" id="RMHSTEL"/>
<evidence type="ECO:0000313" key="1">
    <source>
        <dbReference type="EMBL" id="EGZ11307.1"/>
    </source>
</evidence>
<dbReference type="KEGG" id="psoj:PHYSODRAFT_318081"/>
<dbReference type="RefSeq" id="XP_009534052.1">
    <property type="nucleotide sequence ID" value="XM_009535757.1"/>
</dbReference>
<keyword evidence="2" id="KW-1185">Reference proteome</keyword>
<dbReference type="InParanoid" id="G5A064"/>
<evidence type="ECO:0000313" key="2">
    <source>
        <dbReference type="Proteomes" id="UP000002640"/>
    </source>
</evidence>
<name>G5A064_PHYSP</name>